<organism evidence="1 2">
    <name type="scientific">Oncorhynchus mykiss</name>
    <name type="common">Rainbow trout</name>
    <name type="synonym">Salmo gairdneri</name>
    <dbReference type="NCBI Taxonomy" id="8022"/>
    <lineage>
        <taxon>Eukaryota</taxon>
        <taxon>Metazoa</taxon>
        <taxon>Chordata</taxon>
        <taxon>Craniata</taxon>
        <taxon>Vertebrata</taxon>
        <taxon>Euteleostomi</taxon>
        <taxon>Actinopterygii</taxon>
        <taxon>Neopterygii</taxon>
        <taxon>Teleostei</taxon>
        <taxon>Protacanthopterygii</taxon>
        <taxon>Salmoniformes</taxon>
        <taxon>Salmonidae</taxon>
        <taxon>Salmoninae</taxon>
        <taxon>Oncorhynchus</taxon>
    </lineage>
</organism>
<dbReference type="AlphaFoldDB" id="A0A060ZGL4"/>
<dbReference type="PaxDb" id="8022-A0A060ZGL4"/>
<gene>
    <name evidence="1" type="ORF">GSONMT00011851001</name>
</gene>
<protein>
    <submittedName>
        <fullName evidence="1">Uncharacterized protein</fullName>
    </submittedName>
</protein>
<reference evidence="1" key="2">
    <citation type="submission" date="2014-03" db="EMBL/GenBank/DDBJ databases">
        <authorList>
            <person name="Genoscope - CEA"/>
        </authorList>
    </citation>
    <scope>NUCLEOTIDE SEQUENCE</scope>
</reference>
<feature type="non-terminal residue" evidence="1">
    <location>
        <position position="22"/>
    </location>
</feature>
<dbReference type="EMBL" id="FR956111">
    <property type="protein sequence ID" value="CDR00345.1"/>
    <property type="molecule type" value="Genomic_DNA"/>
</dbReference>
<accession>A0A060ZGL4</accession>
<proteinExistence type="predicted"/>
<reference evidence="1" key="1">
    <citation type="journal article" date="2014" name="Nat. Commun.">
        <title>The rainbow trout genome provides novel insights into evolution after whole-genome duplication in vertebrates.</title>
        <authorList>
            <person name="Berthelot C."/>
            <person name="Brunet F."/>
            <person name="Chalopin D."/>
            <person name="Juanchich A."/>
            <person name="Bernard M."/>
            <person name="Noel B."/>
            <person name="Bento P."/>
            <person name="Da Silva C."/>
            <person name="Labadie K."/>
            <person name="Alberti A."/>
            <person name="Aury J.M."/>
            <person name="Louis A."/>
            <person name="Dehais P."/>
            <person name="Bardou P."/>
            <person name="Montfort J."/>
            <person name="Klopp C."/>
            <person name="Cabau C."/>
            <person name="Gaspin C."/>
            <person name="Thorgaard G.H."/>
            <person name="Boussaha M."/>
            <person name="Quillet E."/>
            <person name="Guyomard R."/>
            <person name="Galiana D."/>
            <person name="Bobe J."/>
            <person name="Volff J.N."/>
            <person name="Genet C."/>
            <person name="Wincker P."/>
            <person name="Jaillon O."/>
            <person name="Roest Crollius H."/>
            <person name="Guiguen Y."/>
        </authorList>
    </citation>
    <scope>NUCLEOTIDE SEQUENCE [LARGE SCALE GENOMIC DNA]</scope>
</reference>
<dbReference type="Proteomes" id="UP000193380">
    <property type="component" value="Unassembled WGS sequence"/>
</dbReference>
<sequence length="22" mass="2168">MGQYTALQVGPHALNLAGGQAA</sequence>
<evidence type="ECO:0000313" key="2">
    <source>
        <dbReference type="Proteomes" id="UP000193380"/>
    </source>
</evidence>
<evidence type="ECO:0000313" key="1">
    <source>
        <dbReference type="EMBL" id="CDR00345.1"/>
    </source>
</evidence>
<name>A0A060ZGL4_ONCMY</name>